<comment type="caution">
    <text evidence="1">The sequence shown here is derived from an EMBL/GenBank/DDBJ whole genome shotgun (WGS) entry which is preliminary data.</text>
</comment>
<proteinExistence type="predicted"/>
<name>A0A448XPZ1_9PLAT</name>
<dbReference type="Proteomes" id="UP000784294">
    <property type="component" value="Unassembled WGS sequence"/>
</dbReference>
<organism evidence="1 2">
    <name type="scientific">Protopolystoma xenopodis</name>
    <dbReference type="NCBI Taxonomy" id="117903"/>
    <lineage>
        <taxon>Eukaryota</taxon>
        <taxon>Metazoa</taxon>
        <taxon>Spiralia</taxon>
        <taxon>Lophotrochozoa</taxon>
        <taxon>Platyhelminthes</taxon>
        <taxon>Monogenea</taxon>
        <taxon>Polyopisthocotylea</taxon>
        <taxon>Polystomatidea</taxon>
        <taxon>Polystomatidae</taxon>
        <taxon>Protopolystoma</taxon>
    </lineage>
</organism>
<gene>
    <name evidence="1" type="ORF">PXEA_LOCUS35384</name>
</gene>
<dbReference type="AlphaFoldDB" id="A0A448XPZ1"/>
<keyword evidence="2" id="KW-1185">Reference proteome</keyword>
<evidence type="ECO:0000313" key="1">
    <source>
        <dbReference type="EMBL" id="VEL41944.1"/>
    </source>
</evidence>
<protein>
    <submittedName>
        <fullName evidence="1">Uncharacterized protein</fullName>
    </submittedName>
</protein>
<sequence>MDKMDKMETKNWSPPPVAKAAVDLQRGLELVISKTRLKPSGEVASKPTEGIRRHLLVEPILESLHPTLQLETEATRLEAILVQGLIASLPIEIVHELVEPSRQIFRAIVTFRRRGRPLRRQSCQAS</sequence>
<dbReference type="EMBL" id="CAAALY010271803">
    <property type="protein sequence ID" value="VEL41944.1"/>
    <property type="molecule type" value="Genomic_DNA"/>
</dbReference>
<evidence type="ECO:0000313" key="2">
    <source>
        <dbReference type="Proteomes" id="UP000784294"/>
    </source>
</evidence>
<accession>A0A448XPZ1</accession>
<reference evidence="1" key="1">
    <citation type="submission" date="2018-11" db="EMBL/GenBank/DDBJ databases">
        <authorList>
            <consortium name="Pathogen Informatics"/>
        </authorList>
    </citation>
    <scope>NUCLEOTIDE SEQUENCE</scope>
</reference>